<proteinExistence type="inferred from homology"/>
<comment type="pathway">
    <text evidence="1 9">Amino-acid biosynthesis; L-arginine biosynthesis; N(2)-acetyl-L-ornithine from L-glutamate: step 2/4.</text>
</comment>
<dbReference type="InterPro" id="IPR041727">
    <property type="entry name" value="NAGK-C"/>
</dbReference>
<accession>C6HWV3</accession>
<dbReference type="GO" id="GO:0005524">
    <property type="term" value="F:ATP binding"/>
    <property type="evidence" value="ECO:0007669"/>
    <property type="project" value="UniProtKB-UniRule"/>
</dbReference>
<keyword evidence="6 9" id="KW-0418">Kinase</keyword>
<dbReference type="GO" id="GO:0042450">
    <property type="term" value="P:L-arginine biosynthetic process via ornithine"/>
    <property type="evidence" value="ECO:0007669"/>
    <property type="project" value="UniProtKB-UniRule"/>
</dbReference>
<keyword evidence="5 9" id="KW-0547">Nucleotide-binding</keyword>
<dbReference type="UniPathway" id="UPA00068">
    <property type="reaction ID" value="UER00107"/>
</dbReference>
<organism evidence="11 12">
    <name type="scientific">Leptospirillum ferrodiazotrophum</name>
    <dbReference type="NCBI Taxonomy" id="412449"/>
    <lineage>
        <taxon>Bacteria</taxon>
        <taxon>Pseudomonadati</taxon>
        <taxon>Nitrospirota</taxon>
        <taxon>Nitrospiria</taxon>
        <taxon>Nitrospirales</taxon>
        <taxon>Nitrospiraceae</taxon>
        <taxon>Leptospirillum</taxon>
    </lineage>
</organism>
<dbReference type="EMBL" id="GG693871">
    <property type="protein sequence ID" value="EES52913.1"/>
    <property type="molecule type" value="Genomic_DNA"/>
</dbReference>
<dbReference type="PANTHER" id="PTHR23342:SF0">
    <property type="entry name" value="N-ACETYLGLUTAMATE SYNTHASE, MITOCHONDRIAL"/>
    <property type="match status" value="1"/>
</dbReference>
<dbReference type="PIRSF" id="PIRSF000728">
    <property type="entry name" value="NAGK"/>
    <property type="match status" value="1"/>
</dbReference>
<keyword evidence="12" id="KW-1185">Reference proteome</keyword>
<feature type="binding site" evidence="9">
    <location>
        <begin position="65"/>
        <end position="66"/>
    </location>
    <ligand>
        <name>substrate</name>
    </ligand>
</feature>
<evidence type="ECO:0000256" key="3">
    <source>
        <dbReference type="ARBA" id="ARBA00022605"/>
    </source>
</evidence>
<dbReference type="InterPro" id="IPR037528">
    <property type="entry name" value="ArgB"/>
</dbReference>
<comment type="similarity">
    <text evidence="9">Belongs to the acetylglutamate kinase family. ArgB subfamily.</text>
</comment>
<evidence type="ECO:0000256" key="7">
    <source>
        <dbReference type="ARBA" id="ARBA00022840"/>
    </source>
</evidence>
<evidence type="ECO:0000256" key="2">
    <source>
        <dbReference type="ARBA" id="ARBA00022571"/>
    </source>
</evidence>
<dbReference type="PANTHER" id="PTHR23342">
    <property type="entry name" value="N-ACETYLGLUTAMATE SYNTHASE"/>
    <property type="match status" value="1"/>
</dbReference>
<dbReference type="InterPro" id="IPR036393">
    <property type="entry name" value="AceGlu_kinase-like_sf"/>
</dbReference>
<dbReference type="CDD" id="cd04250">
    <property type="entry name" value="AAK_NAGK-C"/>
    <property type="match status" value="1"/>
</dbReference>
<keyword evidence="3 9" id="KW-0028">Amino-acid biosynthesis</keyword>
<dbReference type="EC" id="2.7.2.8" evidence="9"/>
<dbReference type="Pfam" id="PF00696">
    <property type="entry name" value="AA_kinase"/>
    <property type="match status" value="1"/>
</dbReference>
<feature type="domain" description="Aspartate/glutamate/uridylate kinase" evidence="10">
    <location>
        <begin position="24"/>
        <end position="261"/>
    </location>
</feature>
<dbReference type="HAMAP" id="MF_00082">
    <property type="entry name" value="ArgB"/>
    <property type="match status" value="1"/>
</dbReference>
<dbReference type="Gene3D" id="3.40.1160.10">
    <property type="entry name" value="Acetylglutamate kinase-like"/>
    <property type="match status" value="1"/>
</dbReference>
<keyword evidence="7 9" id="KW-0067">ATP-binding</keyword>
<feature type="binding site" evidence="9">
    <location>
        <position position="182"/>
    </location>
    <ligand>
        <name>substrate</name>
    </ligand>
</feature>
<comment type="subcellular location">
    <subcellularLocation>
        <location evidence="9">Cytoplasm</location>
    </subcellularLocation>
</comment>
<comment type="catalytic activity">
    <reaction evidence="8 9">
        <text>N-acetyl-L-glutamate + ATP = N-acetyl-L-glutamyl 5-phosphate + ADP</text>
        <dbReference type="Rhea" id="RHEA:14629"/>
        <dbReference type="ChEBI" id="CHEBI:30616"/>
        <dbReference type="ChEBI" id="CHEBI:44337"/>
        <dbReference type="ChEBI" id="CHEBI:57936"/>
        <dbReference type="ChEBI" id="CHEBI:456216"/>
        <dbReference type="EC" id="2.7.2.8"/>
    </reaction>
</comment>
<dbReference type="PRINTS" id="PR00474">
    <property type="entry name" value="GLU5KINASE"/>
</dbReference>
<dbReference type="GO" id="GO:0003991">
    <property type="term" value="F:acetylglutamate kinase activity"/>
    <property type="evidence" value="ECO:0007669"/>
    <property type="project" value="UniProtKB-UniRule"/>
</dbReference>
<sequence>MESIHEKAQVLIDALPYIRTFHGKTFVIKFGGGALDGGGEESLSFAQDLVLLQHIGIRPVVVHGGGPQISSLMGRLGMAFEFVNGIRVTGSDAMEVVEMVLTGRINREIVTMVHRHGGRAVGISGRDAGFLVGTRKVHDGRDLGHVGEIVSVNPEILDLLDRHRYIPIVAPVGVTSEGEALNINADEAAAVIAGALKAEKLIMMTNTRGVLDDKGELLGSLDREEILSLIGRGVIAGGMVPKMQGCLRALAEGVGKVHVIDGRIAHALLLEIFTPEGVGTEIVRGGGE</sequence>
<dbReference type="Proteomes" id="UP000009374">
    <property type="component" value="Unassembled WGS sequence"/>
</dbReference>
<protein>
    <recommendedName>
        <fullName evidence="9">Acetylglutamate kinase</fullName>
        <ecNumber evidence="9">2.7.2.8</ecNumber>
    </recommendedName>
    <alternativeName>
        <fullName evidence="9">N-acetyl-L-glutamate 5-phosphotransferase</fullName>
    </alternativeName>
    <alternativeName>
        <fullName evidence="9">NAG kinase</fullName>
        <shortName evidence="9">NAGK</shortName>
    </alternativeName>
</protein>
<dbReference type="InterPro" id="IPR001057">
    <property type="entry name" value="Glu/AcGlu_kinase"/>
</dbReference>
<dbReference type="GO" id="GO:0005737">
    <property type="term" value="C:cytoplasm"/>
    <property type="evidence" value="ECO:0007669"/>
    <property type="project" value="UniProtKB-SubCell"/>
</dbReference>
<evidence type="ECO:0000259" key="10">
    <source>
        <dbReference type="Pfam" id="PF00696"/>
    </source>
</evidence>
<evidence type="ECO:0000256" key="9">
    <source>
        <dbReference type="HAMAP-Rule" id="MF_00082"/>
    </source>
</evidence>
<dbReference type="NCBIfam" id="TIGR00761">
    <property type="entry name" value="argB"/>
    <property type="match status" value="1"/>
</dbReference>
<evidence type="ECO:0000256" key="5">
    <source>
        <dbReference type="ARBA" id="ARBA00022741"/>
    </source>
</evidence>
<reference evidence="11 12" key="1">
    <citation type="journal article" date="2009" name="Appl. Environ. Microbiol.">
        <title>Community genomic and proteomic analyses of chemoautotrophic iron-oxidizing "Leptospirillum rubarum" (Group II) and "Leptospirillum ferrodiazotrophum" (Group III) bacteria in acid mine drainage biofilms.</title>
        <authorList>
            <person name="Goltsman D.S."/>
            <person name="Denef V.J."/>
            <person name="Singer S.W."/>
            <person name="VerBerkmoes N.C."/>
            <person name="Lefsrud M."/>
            <person name="Mueller R.S."/>
            <person name="Dick G.J."/>
            <person name="Sun C.L."/>
            <person name="Wheeler K.E."/>
            <person name="Zemla A."/>
            <person name="Baker B.J."/>
            <person name="Hauser L."/>
            <person name="Land M."/>
            <person name="Shah M.B."/>
            <person name="Thelen M.P."/>
            <person name="Hettich R.L."/>
            <person name="Banfield J.F."/>
        </authorList>
    </citation>
    <scope>NUCLEOTIDE SEQUENCE [LARGE SCALE GENOMIC DNA]</scope>
</reference>
<evidence type="ECO:0000256" key="6">
    <source>
        <dbReference type="ARBA" id="ARBA00022777"/>
    </source>
</evidence>
<feature type="site" description="Transition state stabilizer" evidence="9">
    <location>
        <position position="242"/>
    </location>
</feature>
<feature type="binding site" evidence="9">
    <location>
        <position position="87"/>
    </location>
    <ligand>
        <name>substrate</name>
    </ligand>
</feature>
<evidence type="ECO:0000313" key="11">
    <source>
        <dbReference type="EMBL" id="EES52913.1"/>
    </source>
</evidence>
<dbReference type="FunFam" id="3.40.1160.10:FF:000004">
    <property type="entry name" value="Acetylglutamate kinase"/>
    <property type="match status" value="1"/>
</dbReference>
<evidence type="ECO:0000313" key="12">
    <source>
        <dbReference type="Proteomes" id="UP000009374"/>
    </source>
</evidence>
<dbReference type="InterPro" id="IPR001048">
    <property type="entry name" value="Asp/Glu/Uridylate_kinase"/>
</dbReference>
<dbReference type="InterPro" id="IPR004662">
    <property type="entry name" value="AcgluKinase_fam"/>
</dbReference>
<evidence type="ECO:0000256" key="4">
    <source>
        <dbReference type="ARBA" id="ARBA00022679"/>
    </source>
</evidence>
<name>C6HWV3_9BACT</name>
<keyword evidence="9" id="KW-0963">Cytoplasm</keyword>
<gene>
    <name evidence="9" type="primary">argB</name>
    <name evidence="11" type="ORF">UBAL3_82700027</name>
</gene>
<keyword evidence="4 9" id="KW-0808">Transferase</keyword>
<evidence type="ECO:0000256" key="8">
    <source>
        <dbReference type="ARBA" id="ARBA00048141"/>
    </source>
</evidence>
<keyword evidence="2 9" id="KW-0055">Arginine biosynthesis</keyword>
<evidence type="ECO:0000256" key="1">
    <source>
        <dbReference type="ARBA" id="ARBA00004828"/>
    </source>
</evidence>
<dbReference type="SUPFAM" id="SSF53633">
    <property type="entry name" value="Carbamate kinase-like"/>
    <property type="match status" value="1"/>
</dbReference>
<dbReference type="AlphaFoldDB" id="C6HWV3"/>
<comment type="function">
    <text evidence="9">Catalyzes the ATP-dependent phosphorylation of N-acetyl-L-glutamate.</text>
</comment>
<feature type="site" description="Transition state stabilizer" evidence="9">
    <location>
        <position position="29"/>
    </location>
</feature>